<evidence type="ECO:0000313" key="4">
    <source>
        <dbReference type="Proteomes" id="UP000001568"/>
    </source>
</evidence>
<feature type="region of interest" description="Disordered" evidence="2">
    <location>
        <begin position="144"/>
        <end position="171"/>
    </location>
</feature>
<evidence type="ECO:0000256" key="1">
    <source>
        <dbReference type="SAM" id="Coils"/>
    </source>
</evidence>
<dbReference type="Proteomes" id="UP000001568">
    <property type="component" value="Chromosome 20"/>
</dbReference>
<sequence>MTGEWDARTRAGGKKTTTARERRRATTRGNAARREGGKGNANGDTGLGPNPYETLRKKSSAVLFENEVASSAREVATARRRAAEELRASGSKRDATKEEREALMRAEESLVKAERAAREVERAAKAEAARAAKEAAAAEKAAAAASRSSAAPSSSSSSSKRSAVRASSDGRATDNAMGVVVEVGKFVLPAVVAWFARQPTVRKLRTDLNAMTTAKIRAALEATKLRAQLVELREKLALAEAESADVQAASEKLMTRRNSVKEVKCKQMAVDHVNLVKKVRAEAAKDVSDAKALEIGARWREEACRRMKNRAVAEAETLRAQIAALEKKVDDLEHKRHAENVEAVKNTVVGGFDKIKSLAKHASMKIGKKKNVTEAIEHLAPLAVEASSGDARANRRKAKGKSKSKSKSK</sequence>
<gene>
    <name evidence="3" type="ORF">OSTLU_29321</name>
</gene>
<accession>A4SAN3</accession>
<feature type="region of interest" description="Disordered" evidence="2">
    <location>
        <begin position="1"/>
        <end position="54"/>
    </location>
</feature>
<feature type="coiled-coil region" evidence="1">
    <location>
        <begin position="308"/>
        <end position="342"/>
    </location>
</feature>
<dbReference type="RefSeq" id="XP_001422463.1">
    <property type="nucleotide sequence ID" value="XM_001422426.1"/>
</dbReference>
<feature type="compositionally biased region" description="Basic residues" evidence="2">
    <location>
        <begin position="394"/>
        <end position="409"/>
    </location>
</feature>
<dbReference type="KEGG" id="olu:OSTLU_29321"/>
<keyword evidence="1" id="KW-0175">Coiled coil</keyword>
<proteinExistence type="predicted"/>
<feature type="compositionally biased region" description="Low complexity" evidence="2">
    <location>
        <begin position="144"/>
        <end position="167"/>
    </location>
</feature>
<dbReference type="EMBL" id="CP000600">
    <property type="protein sequence ID" value="ABP00780.1"/>
    <property type="molecule type" value="Genomic_DNA"/>
</dbReference>
<dbReference type="AlphaFoldDB" id="A4SAN3"/>
<dbReference type="OMA" id="RWRENAC"/>
<dbReference type="Gramene" id="ABP00780">
    <property type="protein sequence ID" value="ABP00780"/>
    <property type="gene ID" value="OSTLU_29321"/>
</dbReference>
<dbReference type="HOGENOM" id="CLU_673345_0_0_1"/>
<dbReference type="OrthoDB" id="10669294at2759"/>
<organism evidence="3 4">
    <name type="scientific">Ostreococcus lucimarinus (strain CCE9901)</name>
    <dbReference type="NCBI Taxonomy" id="436017"/>
    <lineage>
        <taxon>Eukaryota</taxon>
        <taxon>Viridiplantae</taxon>
        <taxon>Chlorophyta</taxon>
        <taxon>Mamiellophyceae</taxon>
        <taxon>Mamiellales</taxon>
        <taxon>Bathycoccaceae</taxon>
        <taxon>Ostreococcus</taxon>
    </lineage>
</organism>
<feature type="region of interest" description="Disordered" evidence="2">
    <location>
        <begin position="383"/>
        <end position="409"/>
    </location>
</feature>
<feature type="region of interest" description="Disordered" evidence="2">
    <location>
        <begin position="68"/>
        <end position="102"/>
    </location>
</feature>
<protein>
    <submittedName>
        <fullName evidence="3">Uncharacterized protein</fullName>
    </submittedName>
</protein>
<keyword evidence="4" id="KW-1185">Reference proteome</keyword>
<feature type="coiled-coil region" evidence="1">
    <location>
        <begin position="215"/>
        <end position="249"/>
    </location>
</feature>
<evidence type="ECO:0000313" key="3">
    <source>
        <dbReference type="EMBL" id="ABP00780.1"/>
    </source>
</evidence>
<evidence type="ECO:0000256" key="2">
    <source>
        <dbReference type="SAM" id="MobiDB-lite"/>
    </source>
</evidence>
<reference evidence="3 4" key="1">
    <citation type="journal article" date="2007" name="Proc. Natl. Acad. Sci. U.S.A.">
        <title>The tiny eukaryote Ostreococcus provides genomic insights into the paradox of plankton speciation.</title>
        <authorList>
            <person name="Palenik B."/>
            <person name="Grimwood J."/>
            <person name="Aerts A."/>
            <person name="Rouze P."/>
            <person name="Salamov A."/>
            <person name="Putnam N."/>
            <person name="Dupont C."/>
            <person name="Jorgensen R."/>
            <person name="Derelle E."/>
            <person name="Rombauts S."/>
            <person name="Zhou K."/>
            <person name="Otillar R."/>
            <person name="Merchant S.S."/>
            <person name="Podell S."/>
            <person name="Gaasterland T."/>
            <person name="Napoli C."/>
            <person name="Gendler K."/>
            <person name="Manuell A."/>
            <person name="Tai V."/>
            <person name="Vallon O."/>
            <person name="Piganeau G."/>
            <person name="Jancek S."/>
            <person name="Heijde M."/>
            <person name="Jabbari K."/>
            <person name="Bowler C."/>
            <person name="Lohr M."/>
            <person name="Robbens S."/>
            <person name="Werner G."/>
            <person name="Dubchak I."/>
            <person name="Pazour G.J."/>
            <person name="Ren Q."/>
            <person name="Paulsen I."/>
            <person name="Delwiche C."/>
            <person name="Schmutz J."/>
            <person name="Rokhsar D."/>
            <person name="Van de Peer Y."/>
            <person name="Moreau H."/>
            <person name="Grigoriev I.V."/>
        </authorList>
    </citation>
    <scope>NUCLEOTIDE SEQUENCE [LARGE SCALE GENOMIC DNA]</scope>
    <source>
        <strain evidence="3 4">CCE9901</strain>
    </source>
</reference>
<name>A4SAN3_OSTLU</name>
<dbReference type="GeneID" id="5006697"/>
<feature type="compositionally biased region" description="Basic and acidic residues" evidence="2">
    <location>
        <begin position="81"/>
        <end position="102"/>
    </location>
</feature>